<reference evidence="12" key="1">
    <citation type="submission" date="2014-01" db="EMBL/GenBank/DDBJ databases">
        <title>The Genome Sequence of Anopheles farauti FAR1 (V2).</title>
        <authorList>
            <consortium name="The Broad Institute Genomics Platform"/>
            <person name="Neafsey D.E."/>
            <person name="Besansky N."/>
            <person name="Howell P."/>
            <person name="Walton C."/>
            <person name="Young S.K."/>
            <person name="Zeng Q."/>
            <person name="Gargeya S."/>
            <person name="Fitzgerald M."/>
            <person name="Haas B."/>
            <person name="Abouelleil A."/>
            <person name="Allen A.W."/>
            <person name="Alvarado L."/>
            <person name="Arachchi H.M."/>
            <person name="Berlin A.M."/>
            <person name="Chapman S.B."/>
            <person name="Gainer-Dewar J."/>
            <person name="Goldberg J."/>
            <person name="Griggs A."/>
            <person name="Gujja S."/>
            <person name="Hansen M."/>
            <person name="Howarth C."/>
            <person name="Imamovic A."/>
            <person name="Ireland A."/>
            <person name="Larimer J."/>
            <person name="McCowan C."/>
            <person name="Murphy C."/>
            <person name="Pearson M."/>
            <person name="Poon T.W."/>
            <person name="Priest M."/>
            <person name="Roberts A."/>
            <person name="Saif S."/>
            <person name="Shea T."/>
            <person name="Sisk P."/>
            <person name="Sykes S."/>
            <person name="Wortman J."/>
            <person name="Nusbaum C."/>
            <person name="Birren B."/>
        </authorList>
    </citation>
    <scope>NUCLEOTIDE SEQUENCE [LARGE SCALE GENOMIC DNA]</scope>
    <source>
        <strain evidence="12">FAR1</strain>
    </source>
</reference>
<organism evidence="11 12">
    <name type="scientific">Anopheles farauti</name>
    <dbReference type="NCBI Taxonomy" id="69004"/>
    <lineage>
        <taxon>Eukaryota</taxon>
        <taxon>Metazoa</taxon>
        <taxon>Ecdysozoa</taxon>
        <taxon>Arthropoda</taxon>
        <taxon>Hexapoda</taxon>
        <taxon>Insecta</taxon>
        <taxon>Pterygota</taxon>
        <taxon>Neoptera</taxon>
        <taxon>Endopterygota</taxon>
        <taxon>Diptera</taxon>
        <taxon>Nematocera</taxon>
        <taxon>Culicoidea</taxon>
        <taxon>Culicidae</taxon>
        <taxon>Anophelinae</taxon>
        <taxon>Anopheles</taxon>
    </lineage>
</organism>
<dbReference type="InterPro" id="IPR001680">
    <property type="entry name" value="WD40_rpt"/>
</dbReference>
<evidence type="ECO:0000256" key="9">
    <source>
        <dbReference type="PROSITE-ProRule" id="PRU00221"/>
    </source>
</evidence>
<dbReference type="GO" id="GO:0071027">
    <property type="term" value="P:nuclear RNA surveillance"/>
    <property type="evidence" value="ECO:0007669"/>
    <property type="project" value="UniProtKB-ARBA"/>
</dbReference>
<dbReference type="VEuPathDB" id="VectorBase:AFAF020017"/>
<evidence type="ECO:0000256" key="2">
    <source>
        <dbReference type="ARBA" id="ARBA00005616"/>
    </source>
</evidence>
<dbReference type="SUPFAM" id="SSF50978">
    <property type="entry name" value="WD40 repeat-like"/>
    <property type="match status" value="1"/>
</dbReference>
<evidence type="ECO:0000256" key="10">
    <source>
        <dbReference type="SAM" id="MobiDB-lite"/>
    </source>
</evidence>
<evidence type="ECO:0000256" key="5">
    <source>
        <dbReference type="ARBA" id="ARBA00022737"/>
    </source>
</evidence>
<dbReference type="PRINTS" id="PR00320">
    <property type="entry name" value="GPROTEINBRPT"/>
</dbReference>
<evidence type="ECO:0000256" key="4">
    <source>
        <dbReference type="ARBA" id="ARBA00022574"/>
    </source>
</evidence>
<keyword evidence="6" id="KW-0805">Transcription regulation</keyword>
<accession>A0A182QZK1</accession>
<feature type="compositionally biased region" description="Polar residues" evidence="10">
    <location>
        <begin position="405"/>
        <end position="416"/>
    </location>
</feature>
<evidence type="ECO:0000256" key="3">
    <source>
        <dbReference type="ARBA" id="ARBA00022472"/>
    </source>
</evidence>
<comment type="subcellular location">
    <subcellularLocation>
        <location evidence="1">Nucleus</location>
    </subcellularLocation>
</comment>
<dbReference type="InterPro" id="IPR020472">
    <property type="entry name" value="WD40_PAC1"/>
</dbReference>
<dbReference type="Pfam" id="PF00400">
    <property type="entry name" value="WD40"/>
    <property type="match status" value="3"/>
</dbReference>
<evidence type="ECO:0000256" key="8">
    <source>
        <dbReference type="ARBA" id="ARBA00023242"/>
    </source>
</evidence>
<sequence length="539" mass="59681">MKLIDSVVRSFKVAKVFRENTDKINAIDFSANGEMLISCSEDDQIVLYDCEKGTQIRTVNSKKYGVDLIHFTHANNTAIHSSTKVDDTIRYLSLHDNKYLRYFPGHTKKVISLNISPVEDTFLSGSLDKTLRLWDLRSPNCQGVMQLNGRPVAAYDPEGLIFAAGVNSESIKLYDLRSFDKGPFVTFKLNQEKECDWTGLKFSRDGKTILISTNGSIIRLIDAFHGTPLQTFTGHLNNKGIPIEASFSPDSQFIFSGSTDGRVHVWNADTGYKICVLNGDHPGPVQCFKMLDNSGADEEIDQMINSWGYTMNATDFMSGIQNQHASLNHTPAPGSRSMGRGRGRIDMADLSGRLSQIRLAAHINTLEAHNVPMGHLPTTQEILSRNVGDEIQTAMRTLGAHSGEGQLSRTSRPSTYSDEDIRIDGNVPVILNGDIFHTRFRSVEDEELDAPVQPRRPDVTYDPTVPLGEQFSTIKEFQTSPSASKNSSGKTSVGSLEGKKSGKQTSKKTKKQKWSKVSLETIQGEPKPRGRYDTDSGPL</sequence>
<evidence type="ECO:0000313" key="12">
    <source>
        <dbReference type="Proteomes" id="UP000075886"/>
    </source>
</evidence>
<dbReference type="SMART" id="SM00320">
    <property type="entry name" value="WD40"/>
    <property type="match status" value="5"/>
</dbReference>
<evidence type="ECO:0000256" key="7">
    <source>
        <dbReference type="ARBA" id="ARBA00023163"/>
    </source>
</evidence>
<evidence type="ECO:0000256" key="6">
    <source>
        <dbReference type="ARBA" id="ARBA00023015"/>
    </source>
</evidence>
<keyword evidence="4 9" id="KW-0853">WD repeat</keyword>
<protein>
    <submittedName>
        <fullName evidence="11">Uncharacterized protein</fullName>
    </submittedName>
</protein>
<dbReference type="PANTHER" id="PTHR19861:SF0">
    <property type="entry name" value="WD REPEAT-CONTAINING PROTEIN 82"/>
    <property type="match status" value="1"/>
</dbReference>
<dbReference type="InterPro" id="IPR036322">
    <property type="entry name" value="WD40_repeat_dom_sf"/>
</dbReference>
<dbReference type="EnsemblMetazoa" id="AFAF020017-RA">
    <property type="protein sequence ID" value="AFAF020017-PA"/>
    <property type="gene ID" value="AFAF020017"/>
</dbReference>
<feature type="compositionally biased region" description="Basic residues" evidence="10">
    <location>
        <begin position="501"/>
        <end position="514"/>
    </location>
</feature>
<feature type="repeat" description="WD" evidence="9">
    <location>
        <begin position="246"/>
        <end position="276"/>
    </location>
</feature>
<dbReference type="STRING" id="69004.A0A182QZK1"/>
<feature type="repeat" description="WD" evidence="9">
    <location>
        <begin position="17"/>
        <end position="58"/>
    </location>
</feature>
<name>A0A182QZK1_9DIPT</name>
<dbReference type="PANTHER" id="PTHR19861">
    <property type="entry name" value="WD40 REPEAT PROTEIN SWD2"/>
    <property type="match status" value="1"/>
</dbReference>
<feature type="region of interest" description="Disordered" evidence="10">
    <location>
        <begin position="399"/>
        <end position="420"/>
    </location>
</feature>
<keyword evidence="12" id="KW-1185">Reference proteome</keyword>
<dbReference type="InterPro" id="IPR019775">
    <property type="entry name" value="WD40_repeat_CS"/>
</dbReference>
<dbReference type="Proteomes" id="UP000075886">
    <property type="component" value="Unassembled WGS sequence"/>
</dbReference>
<dbReference type="CDD" id="cd00200">
    <property type="entry name" value="WD40"/>
    <property type="match status" value="1"/>
</dbReference>
<feature type="repeat" description="WD" evidence="9">
    <location>
        <begin position="103"/>
        <end position="144"/>
    </location>
</feature>
<dbReference type="PROSITE" id="PS50082">
    <property type="entry name" value="WD_REPEATS_2"/>
    <property type="match status" value="3"/>
</dbReference>
<dbReference type="Gene3D" id="2.130.10.10">
    <property type="entry name" value="YVTN repeat-like/Quinoprotein amine dehydrogenase"/>
    <property type="match status" value="1"/>
</dbReference>
<keyword evidence="5" id="KW-0677">Repeat</keyword>
<dbReference type="EMBL" id="AXCN02000678">
    <property type="status" value="NOT_ANNOTATED_CDS"/>
    <property type="molecule type" value="Genomic_DNA"/>
</dbReference>
<proteinExistence type="inferred from homology"/>
<reference evidence="11" key="2">
    <citation type="submission" date="2020-05" db="UniProtKB">
        <authorList>
            <consortium name="EnsemblMetazoa"/>
        </authorList>
    </citation>
    <scope>IDENTIFICATION</scope>
    <source>
        <strain evidence="11">FAR1</strain>
    </source>
</reference>
<dbReference type="GO" id="GO:0006353">
    <property type="term" value="P:DNA-templated transcription termination"/>
    <property type="evidence" value="ECO:0007669"/>
    <property type="project" value="UniProtKB-KW"/>
</dbReference>
<feature type="compositionally biased region" description="Polar residues" evidence="10">
    <location>
        <begin position="470"/>
        <end position="494"/>
    </location>
</feature>
<dbReference type="GO" id="GO:0003682">
    <property type="term" value="F:chromatin binding"/>
    <property type="evidence" value="ECO:0007669"/>
    <property type="project" value="TreeGrafter"/>
</dbReference>
<keyword evidence="8" id="KW-0539">Nucleus</keyword>
<dbReference type="FunFam" id="2.130.10.10:FF:000065">
    <property type="entry name" value="WD repeat-containing protein 82"/>
    <property type="match status" value="1"/>
</dbReference>
<feature type="region of interest" description="Disordered" evidence="10">
    <location>
        <begin position="445"/>
        <end position="539"/>
    </location>
</feature>
<dbReference type="GO" id="GO:0032785">
    <property type="term" value="P:negative regulation of DNA-templated transcription, elongation"/>
    <property type="evidence" value="ECO:0007669"/>
    <property type="project" value="UniProtKB-ARBA"/>
</dbReference>
<evidence type="ECO:0000313" key="11">
    <source>
        <dbReference type="EnsemblMetazoa" id="AFAF020017-PA"/>
    </source>
</evidence>
<dbReference type="PROSITE" id="PS50294">
    <property type="entry name" value="WD_REPEATS_REGION"/>
    <property type="match status" value="1"/>
</dbReference>
<dbReference type="PROSITE" id="PS00678">
    <property type="entry name" value="WD_REPEATS_1"/>
    <property type="match status" value="1"/>
</dbReference>
<dbReference type="InterPro" id="IPR015943">
    <property type="entry name" value="WD40/YVTN_repeat-like_dom_sf"/>
</dbReference>
<keyword evidence="7" id="KW-0804">Transcription</keyword>
<feature type="compositionally biased region" description="Basic and acidic residues" evidence="10">
    <location>
        <begin position="526"/>
        <end position="539"/>
    </location>
</feature>
<dbReference type="GO" id="GO:0048188">
    <property type="term" value="C:Set1C/COMPASS complex"/>
    <property type="evidence" value="ECO:0007669"/>
    <property type="project" value="TreeGrafter"/>
</dbReference>
<keyword evidence="3" id="KW-0806">Transcription termination</keyword>
<dbReference type="InterPro" id="IPR037867">
    <property type="entry name" value="Swd2/WDR82"/>
</dbReference>
<evidence type="ECO:0000256" key="1">
    <source>
        <dbReference type="ARBA" id="ARBA00004123"/>
    </source>
</evidence>
<dbReference type="AlphaFoldDB" id="A0A182QZK1"/>
<comment type="similarity">
    <text evidence="2">Belongs to the WD repeat SWD2 family.</text>
</comment>